<evidence type="ECO:0000256" key="1">
    <source>
        <dbReference type="SAM" id="MobiDB-lite"/>
    </source>
</evidence>
<dbReference type="Proteomes" id="UP000078356">
    <property type="component" value="Unassembled WGS sequence"/>
</dbReference>
<evidence type="ECO:0000313" key="3">
    <source>
        <dbReference type="Proteomes" id="UP000078356"/>
    </source>
</evidence>
<name>A0A178L3R2_9PSED</name>
<proteinExistence type="predicted"/>
<evidence type="ECO:0000313" key="2">
    <source>
        <dbReference type="EMBL" id="OAN24187.1"/>
    </source>
</evidence>
<feature type="region of interest" description="Disordered" evidence="1">
    <location>
        <begin position="1"/>
        <end position="20"/>
    </location>
</feature>
<dbReference type="Gene3D" id="2.60.120.330">
    <property type="entry name" value="B-lactam Antibiotic, Isopenicillin N Synthase, Chain"/>
    <property type="match status" value="1"/>
</dbReference>
<accession>A0A178L3R2</accession>
<gene>
    <name evidence="2" type="ORF">A4V15_24200</name>
</gene>
<sequence length="85" mass="9010">MDQRPLGLNPAPGGESTGGCGCDTRRQSLVFFHQPNYDTLIECLPGCATPGTPPRHAPITSGDHLRSKFVKQTTFGGTQTGVRVA</sequence>
<reference evidence="2 3" key="1">
    <citation type="submission" date="2016-04" db="EMBL/GenBank/DDBJ databases">
        <title>Draft Genome Sequences of Staphylococcus capitis Strain H36, S. capitis Strain H65, S. cohnii Strain H62, S. hominis Strain H69, Mycobacterium iranicum Strain H39, Plantibacter sp. Strain H53, Pseudomonas oryzihabitans Strain H72, and Microbacterium sp. Strain H83, isolated from residential settings.</title>
        <authorList>
            <person name="Lymperopoulou D."/>
            <person name="Adams R.I."/>
            <person name="Lindow S."/>
            <person name="Coil D.A."/>
            <person name="Jospin G."/>
            <person name="Eisen J.A."/>
        </authorList>
    </citation>
    <scope>NUCLEOTIDE SEQUENCE [LARGE SCALE GENOMIC DNA]</scope>
    <source>
        <strain evidence="2 3">H72</strain>
    </source>
</reference>
<dbReference type="SUPFAM" id="SSF51197">
    <property type="entry name" value="Clavaminate synthase-like"/>
    <property type="match status" value="1"/>
</dbReference>
<protein>
    <submittedName>
        <fullName evidence="2">Uncharacterized protein</fullName>
    </submittedName>
</protein>
<dbReference type="AlphaFoldDB" id="A0A178L3R2"/>
<dbReference type="InterPro" id="IPR027443">
    <property type="entry name" value="IPNS-like_sf"/>
</dbReference>
<comment type="caution">
    <text evidence="2">The sequence shown here is derived from an EMBL/GenBank/DDBJ whole genome shotgun (WGS) entry which is preliminary data.</text>
</comment>
<dbReference type="EMBL" id="LWCR01000059">
    <property type="protein sequence ID" value="OAN24187.1"/>
    <property type="molecule type" value="Genomic_DNA"/>
</dbReference>
<organism evidence="2 3">
    <name type="scientific">Pseudomonas oryzihabitans</name>
    <dbReference type="NCBI Taxonomy" id="47885"/>
    <lineage>
        <taxon>Bacteria</taxon>
        <taxon>Pseudomonadati</taxon>
        <taxon>Pseudomonadota</taxon>
        <taxon>Gammaproteobacteria</taxon>
        <taxon>Pseudomonadales</taxon>
        <taxon>Pseudomonadaceae</taxon>
        <taxon>Pseudomonas</taxon>
    </lineage>
</organism>